<dbReference type="Pfam" id="PF00107">
    <property type="entry name" value="ADH_zinc_N"/>
    <property type="match status" value="1"/>
</dbReference>
<dbReference type="GO" id="GO:0003960">
    <property type="term" value="F:quinone reductase (NADPH) activity"/>
    <property type="evidence" value="ECO:0007669"/>
    <property type="project" value="UniProtKB-EC"/>
</dbReference>
<feature type="domain" description="Enoyl reductase (ER)" evidence="2">
    <location>
        <begin position="10"/>
        <end position="333"/>
    </location>
</feature>
<proteinExistence type="predicted"/>
<organism evidence="3">
    <name type="scientific">metagenome</name>
    <dbReference type="NCBI Taxonomy" id="256318"/>
    <lineage>
        <taxon>unclassified sequences</taxon>
        <taxon>metagenomes</taxon>
    </lineage>
</organism>
<dbReference type="AlphaFoldDB" id="A0A2P2BZX4"/>
<dbReference type="InterPro" id="IPR013149">
    <property type="entry name" value="ADH-like_C"/>
</dbReference>
<gene>
    <name evidence="3" type="ORF">NOCA2240058</name>
</gene>
<dbReference type="GO" id="GO:0003730">
    <property type="term" value="F:mRNA 3'-UTR binding"/>
    <property type="evidence" value="ECO:0007669"/>
    <property type="project" value="TreeGrafter"/>
</dbReference>
<name>A0A2P2BZX4_9ZZZZ</name>
<dbReference type="Pfam" id="PF08240">
    <property type="entry name" value="ADH_N"/>
    <property type="match status" value="1"/>
</dbReference>
<dbReference type="CDD" id="cd08253">
    <property type="entry name" value="zeta_crystallin"/>
    <property type="match status" value="1"/>
</dbReference>
<dbReference type="PANTHER" id="PTHR44154:SF1">
    <property type="entry name" value="QUINONE OXIDOREDUCTASE"/>
    <property type="match status" value="1"/>
</dbReference>
<sequence length="339" mass="34401">MRAIVYRSTGGPDVLSLETRDVPMPAPHEVLVEVHVSGVNPTDWKSRSGATATGDSTARVPNQDGAGVITAVGTDVSFERVGERVWIWEAAWQRADGTAQEYVALPSAQAVALPDGASFDVGASLGIPALTAHRALTLAGPERLGPHALDGRVVLVAGGAGAVGHAAIELARWAGATVITTVSSPEKAALAASAGAHHVVDYRAQDAVDTIRALAPDGVDLVVEVSPAANAGLDVAVAAPGATVAFYANNGGDEVSVPVRPSMSANLSWRGIMVYTVTSEAKAHAVADVSAALAAGALRVGAEAGLPIHRYPLEETAAAHLAVEHGAVGKVLIDVVPHG</sequence>
<protein>
    <submittedName>
        <fullName evidence="3">NADPH:quinone reductase</fullName>
        <ecNumber evidence="3">1.6.5.5</ecNumber>
    </submittedName>
</protein>
<dbReference type="InterPro" id="IPR020843">
    <property type="entry name" value="ER"/>
</dbReference>
<dbReference type="GO" id="GO:0005829">
    <property type="term" value="C:cytosol"/>
    <property type="evidence" value="ECO:0007669"/>
    <property type="project" value="TreeGrafter"/>
</dbReference>
<dbReference type="Gene3D" id="3.90.180.10">
    <property type="entry name" value="Medium-chain alcohol dehydrogenases, catalytic domain"/>
    <property type="match status" value="1"/>
</dbReference>
<evidence type="ECO:0000313" key="3">
    <source>
        <dbReference type="EMBL" id="CUR55286.1"/>
    </source>
</evidence>
<keyword evidence="3" id="KW-0560">Oxidoreductase</keyword>
<dbReference type="PANTHER" id="PTHR44154">
    <property type="entry name" value="QUINONE OXIDOREDUCTASE"/>
    <property type="match status" value="1"/>
</dbReference>
<dbReference type="SMART" id="SM00829">
    <property type="entry name" value="PKS_ER"/>
    <property type="match status" value="1"/>
</dbReference>
<evidence type="ECO:0000259" key="2">
    <source>
        <dbReference type="SMART" id="SM00829"/>
    </source>
</evidence>
<dbReference type="InterPro" id="IPR036291">
    <property type="entry name" value="NAD(P)-bd_dom_sf"/>
</dbReference>
<dbReference type="InterPro" id="IPR051603">
    <property type="entry name" value="Zinc-ADH_QOR/CCCR"/>
</dbReference>
<dbReference type="InterPro" id="IPR013154">
    <property type="entry name" value="ADH-like_N"/>
</dbReference>
<accession>A0A2P2BZX4</accession>
<dbReference type="SUPFAM" id="SSF51735">
    <property type="entry name" value="NAD(P)-binding Rossmann-fold domains"/>
    <property type="match status" value="1"/>
</dbReference>
<dbReference type="GO" id="GO:0070402">
    <property type="term" value="F:NADPH binding"/>
    <property type="evidence" value="ECO:0007669"/>
    <property type="project" value="TreeGrafter"/>
</dbReference>
<dbReference type="EMBL" id="CZKA01000017">
    <property type="protein sequence ID" value="CUR55286.1"/>
    <property type="molecule type" value="Genomic_DNA"/>
</dbReference>
<dbReference type="InterPro" id="IPR011032">
    <property type="entry name" value="GroES-like_sf"/>
</dbReference>
<dbReference type="EC" id="1.6.5.5" evidence="3"/>
<dbReference type="SUPFAM" id="SSF50129">
    <property type="entry name" value="GroES-like"/>
    <property type="match status" value="1"/>
</dbReference>
<dbReference type="Gene3D" id="3.40.50.720">
    <property type="entry name" value="NAD(P)-binding Rossmann-like Domain"/>
    <property type="match status" value="1"/>
</dbReference>
<keyword evidence="1" id="KW-0521">NADP</keyword>
<reference evidence="3" key="1">
    <citation type="submission" date="2015-08" db="EMBL/GenBank/DDBJ databases">
        <authorList>
            <person name="Babu N.S."/>
            <person name="Beckwith C.J."/>
            <person name="Beseler K.G."/>
            <person name="Brison A."/>
            <person name="Carone J.V."/>
            <person name="Caskin T.P."/>
            <person name="Diamond M."/>
            <person name="Durham M.E."/>
            <person name="Foxe J.M."/>
            <person name="Go M."/>
            <person name="Henderson B.A."/>
            <person name="Jones I.B."/>
            <person name="McGettigan J.A."/>
            <person name="Micheletti S.J."/>
            <person name="Nasrallah M.E."/>
            <person name="Ortiz D."/>
            <person name="Piller C.R."/>
            <person name="Privatt S.R."/>
            <person name="Schneider S.L."/>
            <person name="Sharp S."/>
            <person name="Smith T.C."/>
            <person name="Stanton J.D."/>
            <person name="Ullery H.E."/>
            <person name="Wilson R.J."/>
            <person name="Serrano M.G."/>
            <person name="Buck G."/>
            <person name="Lee V."/>
            <person name="Wang Y."/>
            <person name="Carvalho R."/>
            <person name="Voegtly L."/>
            <person name="Shi R."/>
            <person name="Duckworth R."/>
            <person name="Johnson A."/>
            <person name="Loviza R."/>
            <person name="Walstead R."/>
            <person name="Shah Z."/>
            <person name="Kiflezghi M."/>
            <person name="Wade K."/>
            <person name="Ball S.L."/>
            <person name="Bradley K.W."/>
            <person name="Asai D.J."/>
            <person name="Bowman C.A."/>
            <person name="Russell D.A."/>
            <person name="Pope W.H."/>
            <person name="Jacobs-Sera D."/>
            <person name="Hendrix R.W."/>
            <person name="Hatfull G.F."/>
        </authorList>
    </citation>
    <scope>NUCLEOTIDE SEQUENCE</scope>
</reference>
<evidence type="ECO:0000256" key="1">
    <source>
        <dbReference type="ARBA" id="ARBA00022857"/>
    </source>
</evidence>